<reference evidence="4" key="1">
    <citation type="submission" date="2022-11" db="UniProtKB">
        <authorList>
            <consortium name="WormBaseParasite"/>
        </authorList>
    </citation>
    <scope>IDENTIFICATION</scope>
</reference>
<evidence type="ECO:0000313" key="4">
    <source>
        <dbReference type="WBParaSite" id="PSU_v2.g4130.t1"/>
    </source>
</evidence>
<evidence type="ECO:0000256" key="1">
    <source>
        <dbReference type="SAM" id="MobiDB-lite"/>
    </source>
</evidence>
<sequence length="369" mass="40798">MNDTVLNATSDLNIDETFLNATSYLNDTLIPLADEILTHDDENRSIWLYGIAFGFILACAFILIFCRICARKSKKSRNISSQNNIELGHPLVARDNASKLTSSSATRAQNHRVVAASEPESVGLTSREARTRSMVVVPETFITPVSESMDVTPAPESLVATIQKESVHLTTREARTRSMVGALETNSTSITPARELLDVTTHIESIRLTTRETKSTIFVPVQILLLFTIAEPGTNSAYLIPNDPESLYVTAELESILLTPESKFVSPKTNSTRPTPAPNSPFTPSKSRYGRNRIAPVKTYMGEKPIYKYDEDGLPTLVDVHLVEPESPEPKTPAPRTSKSKTPSKSRDASPNRRRTPRKSKKSVDNEDE</sequence>
<feature type="compositionally biased region" description="Basic residues" evidence="1">
    <location>
        <begin position="352"/>
        <end position="361"/>
    </location>
</feature>
<dbReference type="Proteomes" id="UP000887577">
    <property type="component" value="Unplaced"/>
</dbReference>
<accession>A0A914YVG7</accession>
<dbReference type="AlphaFoldDB" id="A0A914YVG7"/>
<protein>
    <submittedName>
        <fullName evidence="4">Uncharacterized protein</fullName>
    </submittedName>
</protein>
<dbReference type="WBParaSite" id="PSU_v2.g4130.t1">
    <property type="protein sequence ID" value="PSU_v2.g4130.t1"/>
    <property type="gene ID" value="PSU_v2.g4130"/>
</dbReference>
<feature type="region of interest" description="Disordered" evidence="1">
    <location>
        <begin position="264"/>
        <end position="294"/>
    </location>
</feature>
<feature type="region of interest" description="Disordered" evidence="1">
    <location>
        <begin position="98"/>
        <end position="124"/>
    </location>
</feature>
<keyword evidence="2" id="KW-1133">Transmembrane helix</keyword>
<keyword evidence="3" id="KW-1185">Reference proteome</keyword>
<evidence type="ECO:0000256" key="2">
    <source>
        <dbReference type="SAM" id="Phobius"/>
    </source>
</evidence>
<feature type="transmembrane region" description="Helical" evidence="2">
    <location>
        <begin position="46"/>
        <end position="70"/>
    </location>
</feature>
<evidence type="ECO:0000313" key="3">
    <source>
        <dbReference type="Proteomes" id="UP000887577"/>
    </source>
</evidence>
<organism evidence="3 4">
    <name type="scientific">Panagrolaimus superbus</name>
    <dbReference type="NCBI Taxonomy" id="310955"/>
    <lineage>
        <taxon>Eukaryota</taxon>
        <taxon>Metazoa</taxon>
        <taxon>Ecdysozoa</taxon>
        <taxon>Nematoda</taxon>
        <taxon>Chromadorea</taxon>
        <taxon>Rhabditida</taxon>
        <taxon>Tylenchina</taxon>
        <taxon>Panagrolaimomorpha</taxon>
        <taxon>Panagrolaimoidea</taxon>
        <taxon>Panagrolaimidae</taxon>
        <taxon>Panagrolaimus</taxon>
    </lineage>
</organism>
<keyword evidence="2" id="KW-0472">Membrane</keyword>
<name>A0A914YVG7_9BILA</name>
<proteinExistence type="predicted"/>
<keyword evidence="2" id="KW-0812">Transmembrane</keyword>
<feature type="region of interest" description="Disordered" evidence="1">
    <location>
        <begin position="318"/>
        <end position="369"/>
    </location>
</feature>
<feature type="compositionally biased region" description="Polar residues" evidence="1">
    <location>
        <begin position="98"/>
        <end position="108"/>
    </location>
</feature>